<dbReference type="PANTHER" id="PTHR40050:SF1">
    <property type="entry name" value="INNER SPORE COAT PROTEIN H"/>
    <property type="match status" value="1"/>
</dbReference>
<feature type="compositionally biased region" description="Basic and acidic residues" evidence="1">
    <location>
        <begin position="338"/>
        <end position="356"/>
    </location>
</feature>
<sequence>MTAYGPGAKRLAVLATLASLTLTGCAADPTPSSSSSVSTAAQDVAEGTGVWDASTVHEISVDVAEDAVAAMIDTYQDSGEKEWIEATVTIDGETYERAGLRLKGNSSLRGVTDDADPTDLPWLIRLDEFVDDQSVDGWSDFIVRSNGSQTALNEAVALDLLAEAGLASEHAIPSSFSVNGADARLRLVVQNLDEEWEAENFSTDGLLYKAEAGGDWSYRGDDPDSYTDVFDQETGDDDLTPLIDFLQFVNESSDEDFAAELPERLDVESFARYLAFEDLVGNFDDIDGPGNNAYLRWDAESGGFTVVAWDHNLAFGGSPGGMGGGIGGGPGGGFGGSRGERPEGMPEMPDGERPEGVPEGMPEGSPGGGMPGGSNVLVERFTAVEEWAALVEQAEADLTEQLVDSGYAEEVLDRWAGVLTDQAGDLVDATTVQEEADAIRASLS</sequence>
<evidence type="ECO:0008006" key="5">
    <source>
        <dbReference type="Google" id="ProtNLM"/>
    </source>
</evidence>
<keyword evidence="2" id="KW-0732">Signal</keyword>
<dbReference type="Pfam" id="PF08757">
    <property type="entry name" value="CotH"/>
    <property type="match status" value="1"/>
</dbReference>
<feature type="chain" id="PRO_5020419523" description="Spore coat protein CotH" evidence="2">
    <location>
        <begin position="27"/>
        <end position="444"/>
    </location>
</feature>
<dbReference type="AlphaFoldDB" id="A0A4Q2RP04"/>
<keyword evidence="4" id="KW-1185">Reference proteome</keyword>
<proteinExistence type="predicted"/>
<evidence type="ECO:0000256" key="2">
    <source>
        <dbReference type="SAM" id="SignalP"/>
    </source>
</evidence>
<organism evidence="3 4">
    <name type="scientific">Nocardioides glacieisoli</name>
    <dbReference type="NCBI Taxonomy" id="1168730"/>
    <lineage>
        <taxon>Bacteria</taxon>
        <taxon>Bacillati</taxon>
        <taxon>Actinomycetota</taxon>
        <taxon>Actinomycetes</taxon>
        <taxon>Propionibacteriales</taxon>
        <taxon>Nocardioidaceae</taxon>
        <taxon>Nocardioides</taxon>
    </lineage>
</organism>
<feature type="region of interest" description="Disordered" evidence="1">
    <location>
        <begin position="328"/>
        <end position="371"/>
    </location>
</feature>
<dbReference type="Proteomes" id="UP000291838">
    <property type="component" value="Unassembled WGS sequence"/>
</dbReference>
<comment type="caution">
    <text evidence="3">The sequence shown here is derived from an EMBL/GenBank/DDBJ whole genome shotgun (WGS) entry which is preliminary data.</text>
</comment>
<dbReference type="OrthoDB" id="3280828at2"/>
<gene>
    <name evidence="3" type="ORF">EUA06_15430</name>
</gene>
<evidence type="ECO:0000313" key="3">
    <source>
        <dbReference type="EMBL" id="RYB89375.1"/>
    </source>
</evidence>
<dbReference type="RefSeq" id="WP_129477394.1">
    <property type="nucleotide sequence ID" value="NZ_SDWS01000007.1"/>
</dbReference>
<dbReference type="PANTHER" id="PTHR40050">
    <property type="entry name" value="INNER SPORE COAT PROTEIN H"/>
    <property type="match status" value="1"/>
</dbReference>
<feature type="compositionally biased region" description="Gly residues" evidence="1">
    <location>
        <begin position="328"/>
        <end position="337"/>
    </location>
</feature>
<evidence type="ECO:0000313" key="4">
    <source>
        <dbReference type="Proteomes" id="UP000291838"/>
    </source>
</evidence>
<dbReference type="EMBL" id="SDWS01000007">
    <property type="protein sequence ID" value="RYB89375.1"/>
    <property type="molecule type" value="Genomic_DNA"/>
</dbReference>
<name>A0A4Q2RP04_9ACTN</name>
<feature type="signal peptide" evidence="2">
    <location>
        <begin position="1"/>
        <end position="26"/>
    </location>
</feature>
<dbReference type="InterPro" id="IPR014867">
    <property type="entry name" value="Spore_coat_CotH_CotH2/3/7"/>
</dbReference>
<accession>A0A4Q2RP04</accession>
<evidence type="ECO:0000256" key="1">
    <source>
        <dbReference type="SAM" id="MobiDB-lite"/>
    </source>
</evidence>
<reference evidence="3 4" key="1">
    <citation type="submission" date="2019-01" db="EMBL/GenBank/DDBJ databases">
        <title>Novel species of Nocardioides.</title>
        <authorList>
            <person name="Liu Q."/>
            <person name="Xin Y.-H."/>
        </authorList>
    </citation>
    <scope>NUCLEOTIDE SEQUENCE [LARGE SCALE GENOMIC DNA]</scope>
    <source>
        <strain evidence="3 4">HLT3-15</strain>
    </source>
</reference>
<protein>
    <recommendedName>
        <fullName evidence="5">Spore coat protein CotH</fullName>
    </recommendedName>
</protein>